<gene>
    <name evidence="1" type="ORF">CWE25_07480</name>
</gene>
<reference evidence="2" key="1">
    <citation type="journal article" date="2018" name="Front. Microbiol.">
        <title>Genome-Based Analysis Reveals the Taxonomy and Diversity of the Family Idiomarinaceae.</title>
        <authorList>
            <person name="Liu Y."/>
            <person name="Lai Q."/>
            <person name="Shao Z."/>
        </authorList>
    </citation>
    <scope>NUCLEOTIDE SEQUENCE [LARGE SCALE GENOMIC DNA]</scope>
    <source>
        <strain evidence="2">F23</strain>
    </source>
</reference>
<evidence type="ECO:0000313" key="2">
    <source>
        <dbReference type="Proteomes" id="UP000287330"/>
    </source>
</evidence>
<organism evidence="1 2">
    <name type="scientific">Idiomarina fontislapidosi</name>
    <dbReference type="NCBI Taxonomy" id="263723"/>
    <lineage>
        <taxon>Bacteria</taxon>
        <taxon>Pseudomonadati</taxon>
        <taxon>Pseudomonadota</taxon>
        <taxon>Gammaproteobacteria</taxon>
        <taxon>Alteromonadales</taxon>
        <taxon>Idiomarinaceae</taxon>
        <taxon>Idiomarina</taxon>
    </lineage>
</organism>
<protein>
    <submittedName>
        <fullName evidence="1">Uncharacterized protein</fullName>
    </submittedName>
</protein>
<comment type="caution">
    <text evidence="1">The sequence shown here is derived from an EMBL/GenBank/DDBJ whole genome shotgun (WGS) entry which is preliminary data.</text>
</comment>
<proteinExistence type="predicted"/>
<dbReference type="Proteomes" id="UP000287330">
    <property type="component" value="Unassembled WGS sequence"/>
</dbReference>
<dbReference type="AlphaFoldDB" id="A0A432XYR1"/>
<keyword evidence="2" id="KW-1185">Reference proteome</keyword>
<dbReference type="EMBL" id="PIPV01000005">
    <property type="protein sequence ID" value="RUO53721.1"/>
    <property type="molecule type" value="Genomic_DNA"/>
</dbReference>
<sequence length="171" mass="19498">MRENAELREENEALRKQIKQQAKDNARLTAFLIELPEHSPASRLVSSENDAHAKSSNRPIFSKIKNVLKKKQPDNSLPSSDVELLRTSDLFDAEWYLLTYPDVKQSGITAELHYVIHGSQEGRDPSPYFNSRWYLGFHKDVAQQGLNPLVHYLRQGINEGRAIQPSDKADS</sequence>
<evidence type="ECO:0000313" key="1">
    <source>
        <dbReference type="EMBL" id="RUO53721.1"/>
    </source>
</evidence>
<accession>A0A432XYR1</accession>
<name>A0A432XYR1_9GAMM</name>